<dbReference type="EMBL" id="CP002917">
    <property type="protein sequence ID" value="AEK37374.1"/>
    <property type="molecule type" value="Genomic_DNA"/>
</dbReference>
<evidence type="ECO:0000259" key="3">
    <source>
        <dbReference type="Pfam" id="PF00248"/>
    </source>
</evidence>
<dbReference type="GO" id="GO:0016491">
    <property type="term" value="F:oxidoreductase activity"/>
    <property type="evidence" value="ECO:0007669"/>
    <property type="project" value="UniProtKB-KW"/>
</dbReference>
<reference evidence="4 5" key="1">
    <citation type="journal article" date="2011" name="BMC Genomics">
        <title>Complete genome sequence of Corynebacterium variabile DSM 44702 isolated from the surface of smear-ripened cheeses and insights into cheese ripening and flavor generation.</title>
        <authorList>
            <person name="Schroeder J."/>
            <person name="Maus I."/>
            <person name="Trost E."/>
            <person name="Tauch A."/>
        </authorList>
    </citation>
    <scope>NUCLEOTIDE SEQUENCE [LARGE SCALE GENOMIC DNA]</scope>
    <source>
        <strain evidence="5">DSM 44702 / JCM 12073 / NCIMB 30131</strain>
    </source>
</reference>
<dbReference type="KEGG" id="cva:CVAR_2023"/>
<protein>
    <recommendedName>
        <fullName evidence="3">NADP-dependent oxidoreductase domain-containing protein</fullName>
    </recommendedName>
</protein>
<evidence type="ECO:0000256" key="2">
    <source>
        <dbReference type="SAM" id="MobiDB-lite"/>
    </source>
</evidence>
<evidence type="ECO:0000313" key="4">
    <source>
        <dbReference type="EMBL" id="AEK37374.1"/>
    </source>
</evidence>
<accession>G0HGK7</accession>
<dbReference type="Pfam" id="PF00248">
    <property type="entry name" value="Aldo_ket_red"/>
    <property type="match status" value="1"/>
</dbReference>
<dbReference type="eggNOG" id="COG0667">
    <property type="taxonomic scope" value="Bacteria"/>
</dbReference>
<dbReference type="InterPro" id="IPR023210">
    <property type="entry name" value="NADP_OxRdtase_dom"/>
</dbReference>
<dbReference type="Proteomes" id="UP000006659">
    <property type="component" value="Chromosome"/>
</dbReference>
<gene>
    <name evidence="4" type="ordered locus">CVAR_2023</name>
</gene>
<dbReference type="GO" id="GO:0005829">
    <property type="term" value="C:cytosol"/>
    <property type="evidence" value="ECO:0007669"/>
    <property type="project" value="TreeGrafter"/>
</dbReference>
<organism evidence="4 5">
    <name type="scientific">Corynebacterium variabile (strain DSM 44702 / CIP 107183 / JCM 12073 / NCIMB 30131)</name>
    <name type="common">Corynebacterium mooreparkense</name>
    <dbReference type="NCBI Taxonomy" id="858619"/>
    <lineage>
        <taxon>Bacteria</taxon>
        <taxon>Bacillati</taxon>
        <taxon>Actinomycetota</taxon>
        <taxon>Actinomycetes</taxon>
        <taxon>Mycobacteriales</taxon>
        <taxon>Corynebacteriaceae</taxon>
        <taxon>Corynebacterium</taxon>
    </lineage>
</organism>
<dbReference type="SUPFAM" id="SSF51430">
    <property type="entry name" value="NAD(P)-linked oxidoreductase"/>
    <property type="match status" value="1"/>
</dbReference>
<name>G0HGK7_CORVD</name>
<dbReference type="HOGENOM" id="CLU_023205_2_3_11"/>
<keyword evidence="1" id="KW-0560">Oxidoreductase</keyword>
<proteinExistence type="predicted"/>
<dbReference type="AlphaFoldDB" id="G0HGK7"/>
<dbReference type="InterPro" id="IPR036812">
    <property type="entry name" value="NAD(P)_OxRdtase_dom_sf"/>
</dbReference>
<feature type="region of interest" description="Disordered" evidence="2">
    <location>
        <begin position="1"/>
        <end position="35"/>
    </location>
</feature>
<dbReference type="InterPro" id="IPR050523">
    <property type="entry name" value="AKR_Detox_Biosynth"/>
</dbReference>
<evidence type="ECO:0000256" key="1">
    <source>
        <dbReference type="ARBA" id="ARBA00023002"/>
    </source>
</evidence>
<evidence type="ECO:0000313" key="5">
    <source>
        <dbReference type="Proteomes" id="UP000006659"/>
    </source>
</evidence>
<dbReference type="CDD" id="cd19103">
    <property type="entry name" value="AKR_unchar"/>
    <property type="match status" value="1"/>
</dbReference>
<dbReference type="Gene3D" id="3.20.20.100">
    <property type="entry name" value="NADP-dependent oxidoreductase domain"/>
    <property type="match status" value="1"/>
</dbReference>
<dbReference type="PANTHER" id="PTHR43364">
    <property type="entry name" value="NADH-SPECIFIC METHYLGLYOXAL REDUCTASE-RELATED"/>
    <property type="match status" value="1"/>
</dbReference>
<dbReference type="STRING" id="858619.CVAR_2023"/>
<sequence length="359" mass="38210">MARTPGICDANSAASPHRDRHAASDEGTMEAMNPLPSPSVVLGTWSWGSGDVGGDTVFGNHLDTADLKPVVDAAMAAGLTLFDTAPVYAMGASETILGELLADYDRESYQLSTKFTPGIVDQYGDSMEQMLDASLSRLRTDHVDVYWIHNQDDVEHWTPQLIPLVQSGKVRQVGVSNHSLAQIGRVVEILAEGGVPLSAVQNHYSLLFRDSETTGVLDYCHEHGISFWPYMVLEQGALTGAYGVGNPLPEGSGRAESYNPVLPQLTELTAAMARIGEAHGGLSVAEVATAWARGKGTVPIIGVTKTRHIDSQVRAAGLSLTEAENDEIEQLAAATGVEVRGGWEKPLQQPGTGNRALTG</sequence>
<feature type="domain" description="NADP-dependent oxidoreductase" evidence="3">
    <location>
        <begin position="40"/>
        <end position="332"/>
    </location>
</feature>
<dbReference type="PANTHER" id="PTHR43364:SF4">
    <property type="entry name" value="NAD(P)-LINKED OXIDOREDUCTASE SUPERFAMILY PROTEIN"/>
    <property type="match status" value="1"/>
</dbReference>